<feature type="compositionally biased region" description="Basic and acidic residues" evidence="1">
    <location>
        <begin position="57"/>
        <end position="70"/>
    </location>
</feature>
<dbReference type="PROSITE" id="PS51257">
    <property type="entry name" value="PROKAR_LIPOPROTEIN"/>
    <property type="match status" value="1"/>
</dbReference>
<dbReference type="Proteomes" id="UP000296706">
    <property type="component" value="Chromosome"/>
</dbReference>
<name>A0A4D6HAH1_9EURY</name>
<keyword evidence="3" id="KW-1185">Reference proteome</keyword>
<sequence length="197" mass="20970">MNRRRFVAAVGASLALAGCATEGSVPETDDDVTPATPPSIDETTTEQPRTDPPPGSGDRETPADGPRETRDGAFAVGERVGEFNPMGLAIDNDGPDERTVRLEITDTQAEAVLVEKTFDVSSELRGELRSPTDYEIRVAVPAEGIETVETIDEGVFDTCNSYGTTISISRGGEFERETMSTLVACDADLTVSDHGSE</sequence>
<proteinExistence type="predicted"/>
<reference evidence="2 3" key="1">
    <citation type="journal article" date="2019" name="Nat. Commun.">
        <title>A new type of DNA phosphorothioation-based antiviral system in archaea.</title>
        <authorList>
            <person name="Xiong L."/>
            <person name="Liu S."/>
            <person name="Chen S."/>
            <person name="Xiao Y."/>
            <person name="Zhu B."/>
            <person name="Gao Y."/>
            <person name="Zhang Y."/>
            <person name="Chen B."/>
            <person name="Luo J."/>
            <person name="Deng Z."/>
            <person name="Chen X."/>
            <person name="Wang L."/>
            <person name="Chen S."/>
        </authorList>
    </citation>
    <scope>NUCLEOTIDE SEQUENCE [LARGE SCALE GENOMIC DNA]</scope>
    <source>
        <strain evidence="2 3">CBA1105</strain>
    </source>
</reference>
<evidence type="ECO:0000313" key="2">
    <source>
        <dbReference type="EMBL" id="QCC51074.1"/>
    </source>
</evidence>
<dbReference type="STRING" id="1457250.GCA_000755225_00008"/>
<dbReference type="GeneID" id="39847672"/>
<dbReference type="OrthoDB" id="240982at2157"/>
<dbReference type="KEGG" id="hsn:DV733_07365"/>
<gene>
    <name evidence="2" type="ORF">DV733_07365</name>
</gene>
<dbReference type="EMBL" id="CP031310">
    <property type="protein sequence ID" value="QCC51074.1"/>
    <property type="molecule type" value="Genomic_DNA"/>
</dbReference>
<protein>
    <submittedName>
        <fullName evidence="2">Uncharacterized protein</fullName>
    </submittedName>
</protein>
<feature type="region of interest" description="Disordered" evidence="1">
    <location>
        <begin position="21"/>
        <end position="70"/>
    </location>
</feature>
<evidence type="ECO:0000313" key="3">
    <source>
        <dbReference type="Proteomes" id="UP000296706"/>
    </source>
</evidence>
<dbReference type="AlphaFoldDB" id="A0A4D6HAH1"/>
<dbReference type="RefSeq" id="WP_049995375.1">
    <property type="nucleotide sequence ID" value="NZ_CP031310.1"/>
</dbReference>
<accession>A0A4D6HAH1</accession>
<organism evidence="2 3">
    <name type="scientific">Halapricum salinum</name>
    <dbReference type="NCBI Taxonomy" id="1457250"/>
    <lineage>
        <taxon>Archaea</taxon>
        <taxon>Methanobacteriati</taxon>
        <taxon>Methanobacteriota</taxon>
        <taxon>Stenosarchaea group</taxon>
        <taxon>Halobacteria</taxon>
        <taxon>Halobacteriales</taxon>
        <taxon>Haloarculaceae</taxon>
        <taxon>Halapricum</taxon>
    </lineage>
</organism>
<evidence type="ECO:0000256" key="1">
    <source>
        <dbReference type="SAM" id="MobiDB-lite"/>
    </source>
</evidence>